<dbReference type="PANTHER" id="PTHR43292:SF4">
    <property type="entry name" value="ACYL-COA DEHYDROGENASE FADE34"/>
    <property type="match status" value="1"/>
</dbReference>
<dbReference type="InterPro" id="IPR052161">
    <property type="entry name" value="Mycobact_Acyl-CoA_DH"/>
</dbReference>
<keyword evidence="4" id="KW-0274">FAD</keyword>
<evidence type="ECO:0000256" key="1">
    <source>
        <dbReference type="ARBA" id="ARBA00001974"/>
    </source>
</evidence>
<proteinExistence type="inferred from homology"/>
<dbReference type="PROSITE" id="PS00072">
    <property type="entry name" value="ACYL_COA_DH_1"/>
    <property type="match status" value="1"/>
</dbReference>
<evidence type="ECO:0000256" key="4">
    <source>
        <dbReference type="RuleBase" id="RU362125"/>
    </source>
</evidence>
<keyword evidence="2 4" id="KW-0285">Flavoprotein</keyword>
<sequence>MGTFDFQNVVLPAAAEQARHDIRAFLQAELDAGRFKPHRCSWTSFDRDFSRRLGEAGFIGVTWPERYGGKDASTLTRLVITEELLAAGSPCGAHWIADRQSGPQILRHGSQRARDEILPRIARGECFFGIGMSEPNAGSDLAAVRTKASKVDGGWRIDGQKIWTTNAHQVTYMIVLARTGDAGPDRHGGLTQFIVALDSDGIDVRGISDMAGNHEFNEVFFDNCFVPDDMMVGNEGEGWTMVTGELAFERSGPDRFLSDYQLLATLVDEIGPEPDRGQAQAIGRMVAQLASLRRMSVSVAGLLDKGEQPTVQAALVKEMGTTFEQSLPEIARTIAPTEPTLLSDDRYVGALAETVLRAPSFSLRGGTREILKSMIARGLGLR</sequence>
<dbReference type="Gene3D" id="1.20.140.10">
    <property type="entry name" value="Butyryl-CoA Dehydrogenase, subunit A, domain 3"/>
    <property type="match status" value="1"/>
</dbReference>
<dbReference type="Pfam" id="PF00441">
    <property type="entry name" value="Acyl-CoA_dh_1"/>
    <property type="match status" value="1"/>
</dbReference>
<comment type="cofactor">
    <cofactor evidence="1 4">
        <name>FAD</name>
        <dbReference type="ChEBI" id="CHEBI:57692"/>
    </cofactor>
</comment>
<evidence type="ECO:0000256" key="2">
    <source>
        <dbReference type="ARBA" id="ARBA00022630"/>
    </source>
</evidence>
<feature type="domain" description="Acyl-CoA dehydrogenase/oxidase N-terminal" evidence="7">
    <location>
        <begin position="15"/>
        <end position="125"/>
    </location>
</feature>
<dbReference type="InterPro" id="IPR006089">
    <property type="entry name" value="Acyl-CoA_DH_CS"/>
</dbReference>
<dbReference type="RefSeq" id="WP_213984768.1">
    <property type="nucleotide sequence ID" value="NZ_JAFMNX010000002.1"/>
</dbReference>
<dbReference type="EMBL" id="JAFMNX010000002">
    <property type="protein sequence ID" value="MBS9721143.1"/>
    <property type="molecule type" value="Genomic_DNA"/>
</dbReference>
<dbReference type="InterPro" id="IPR013786">
    <property type="entry name" value="AcylCoA_DH/ox_N"/>
</dbReference>
<evidence type="ECO:0000259" key="7">
    <source>
        <dbReference type="Pfam" id="PF02771"/>
    </source>
</evidence>
<feature type="domain" description="Acyl-CoA oxidase/dehydrogenase middle" evidence="6">
    <location>
        <begin position="130"/>
        <end position="224"/>
    </location>
</feature>
<dbReference type="SUPFAM" id="SSF56645">
    <property type="entry name" value="Acyl-CoA dehydrogenase NM domain-like"/>
    <property type="match status" value="1"/>
</dbReference>
<evidence type="ECO:0000259" key="5">
    <source>
        <dbReference type="Pfam" id="PF00441"/>
    </source>
</evidence>
<comment type="caution">
    <text evidence="8">The sequence shown here is derived from an EMBL/GenBank/DDBJ whole genome shotgun (WGS) entry which is preliminary data.</text>
</comment>
<evidence type="ECO:0000313" key="8">
    <source>
        <dbReference type="EMBL" id="MBS9721143.1"/>
    </source>
</evidence>
<dbReference type="Pfam" id="PF02771">
    <property type="entry name" value="Acyl-CoA_dh_N"/>
    <property type="match status" value="1"/>
</dbReference>
<dbReference type="PANTHER" id="PTHR43292">
    <property type="entry name" value="ACYL-COA DEHYDROGENASE"/>
    <property type="match status" value="1"/>
</dbReference>
<name>A0ABS5RVQ1_9HYPH</name>
<dbReference type="Proteomes" id="UP001297272">
    <property type="component" value="Unassembled WGS sequence"/>
</dbReference>
<evidence type="ECO:0000256" key="3">
    <source>
        <dbReference type="ARBA" id="ARBA00023002"/>
    </source>
</evidence>
<keyword evidence="9" id="KW-1185">Reference proteome</keyword>
<evidence type="ECO:0000259" key="6">
    <source>
        <dbReference type="Pfam" id="PF02770"/>
    </source>
</evidence>
<reference evidence="8 9" key="1">
    <citation type="submission" date="2021-03" db="EMBL/GenBank/DDBJ databases">
        <title>Tianweitania aestuarii sp. nov., isolated from a tidal flat.</title>
        <authorList>
            <person name="Park S."/>
            <person name="Yoon J.-H."/>
        </authorList>
    </citation>
    <scope>NUCLEOTIDE SEQUENCE [LARGE SCALE GENOMIC DNA]</scope>
    <source>
        <strain evidence="8 9">BSSL-BM11</strain>
    </source>
</reference>
<dbReference type="InterPro" id="IPR037069">
    <property type="entry name" value="AcylCoA_DH/ox_N_sf"/>
</dbReference>
<comment type="similarity">
    <text evidence="4">Belongs to the acyl-CoA dehydrogenase family.</text>
</comment>
<evidence type="ECO:0000313" key="9">
    <source>
        <dbReference type="Proteomes" id="UP001297272"/>
    </source>
</evidence>
<keyword evidence="3 4" id="KW-0560">Oxidoreductase</keyword>
<dbReference type="InterPro" id="IPR009075">
    <property type="entry name" value="AcylCo_DH/oxidase_C"/>
</dbReference>
<dbReference type="Gene3D" id="1.10.540.10">
    <property type="entry name" value="Acyl-CoA dehydrogenase/oxidase, N-terminal domain"/>
    <property type="match status" value="1"/>
</dbReference>
<dbReference type="Gene3D" id="2.40.110.10">
    <property type="entry name" value="Butyryl-CoA Dehydrogenase, subunit A, domain 2"/>
    <property type="match status" value="1"/>
</dbReference>
<dbReference type="InterPro" id="IPR006091">
    <property type="entry name" value="Acyl-CoA_Oxase/DH_mid-dom"/>
</dbReference>
<dbReference type="InterPro" id="IPR046373">
    <property type="entry name" value="Acyl-CoA_Oxase/DH_mid-dom_sf"/>
</dbReference>
<organism evidence="8 9">
    <name type="scientific">Tianweitania aestuarii</name>
    <dbReference type="NCBI Taxonomy" id="2814886"/>
    <lineage>
        <taxon>Bacteria</taxon>
        <taxon>Pseudomonadati</taxon>
        <taxon>Pseudomonadota</taxon>
        <taxon>Alphaproteobacteria</taxon>
        <taxon>Hyphomicrobiales</taxon>
        <taxon>Phyllobacteriaceae</taxon>
        <taxon>Tianweitania</taxon>
    </lineage>
</organism>
<accession>A0ABS5RVQ1</accession>
<dbReference type="Pfam" id="PF02770">
    <property type="entry name" value="Acyl-CoA_dh_M"/>
    <property type="match status" value="1"/>
</dbReference>
<protein>
    <submittedName>
        <fullName evidence="8">Acyl-CoA dehydrogenase family protein</fullName>
    </submittedName>
</protein>
<feature type="domain" description="Acyl-CoA dehydrogenase/oxidase C-terminal" evidence="5">
    <location>
        <begin position="280"/>
        <end position="379"/>
    </location>
</feature>
<dbReference type="InterPro" id="IPR009100">
    <property type="entry name" value="AcylCoA_DH/oxidase_NM_dom_sf"/>
</dbReference>
<gene>
    <name evidence="8" type="ORF">JYU29_10640</name>
</gene>